<evidence type="ECO:0000313" key="6">
    <source>
        <dbReference type="Ensembl" id="ENSNNAP00000017039.1"/>
    </source>
</evidence>
<dbReference type="PANTHER" id="PTHR24064">
    <property type="entry name" value="SOLUTE CARRIER FAMILY 22 MEMBER"/>
    <property type="match status" value="1"/>
</dbReference>
<name>A0A8C6XMU5_NAJNA</name>
<keyword evidence="3 5" id="KW-1133">Transmembrane helix</keyword>
<evidence type="ECO:0000256" key="4">
    <source>
        <dbReference type="ARBA" id="ARBA00023136"/>
    </source>
</evidence>
<feature type="transmembrane region" description="Helical" evidence="5">
    <location>
        <begin position="374"/>
        <end position="394"/>
    </location>
</feature>
<evidence type="ECO:0000256" key="5">
    <source>
        <dbReference type="SAM" id="Phobius"/>
    </source>
</evidence>
<dbReference type="Ensembl" id="ENSNNAT00000017884.1">
    <property type="protein sequence ID" value="ENSNNAP00000017039.1"/>
    <property type="gene ID" value="ENSNNAG00000011349.1"/>
</dbReference>
<feature type="transmembrane region" description="Helical" evidence="5">
    <location>
        <begin position="125"/>
        <end position="142"/>
    </location>
</feature>
<dbReference type="InterPro" id="IPR005828">
    <property type="entry name" value="MFS_sugar_transport-like"/>
</dbReference>
<feature type="transmembrane region" description="Helical" evidence="5">
    <location>
        <begin position="216"/>
        <end position="236"/>
    </location>
</feature>
<dbReference type="Gene3D" id="1.20.1250.20">
    <property type="entry name" value="MFS general substrate transporter like domains"/>
    <property type="match status" value="2"/>
</dbReference>
<sequence>IVHSEGMFYSLVCSTIAKRGIPEYLLESELNLTIPKRMDNSLDECSRFTPVDLDIETIMKYGLNSTQDCEQGWVYPTMKVPTLVTEFDLVCDRRDLSDISQSIFMGGLLAGSLIFSFLSDSRKSILVALFIMGFLGSIVSQAPHFYVYIALRFIMGTALAGIHINVATLSSEWVGPSYRPQALIIIHCANALGQMALAGIAYLIRDWRLFQIITSAPALVIIFYVWVLPSSARWLITRNKMKEAKEILLRAASINNRTISQDVIDQVPNEIRLLVRFVDSLVYYEMSLHVGDFGLNIYLTQLIFGAVEIPSRIFCMFLLQWIGRKKCQSTWLLLVGIVLFVTVLAVIGKSAMAAAFSSTCLFSAEIFPTIVRPFGLGFCSICARVAGILAPLLGMLARYHAAIPMFTCGSLALIAGILCFFLPETCNKDLQDLIPEPKPASVQEFGVHITLD</sequence>
<dbReference type="SUPFAM" id="SSF103473">
    <property type="entry name" value="MFS general substrate transporter"/>
    <property type="match status" value="1"/>
</dbReference>
<keyword evidence="7" id="KW-1185">Reference proteome</keyword>
<evidence type="ECO:0000256" key="2">
    <source>
        <dbReference type="ARBA" id="ARBA00022692"/>
    </source>
</evidence>
<dbReference type="Proteomes" id="UP000694559">
    <property type="component" value="Unplaced"/>
</dbReference>
<reference evidence="6" key="2">
    <citation type="submission" date="2025-09" db="UniProtKB">
        <authorList>
            <consortium name="Ensembl"/>
        </authorList>
    </citation>
    <scope>IDENTIFICATION</scope>
</reference>
<keyword evidence="2 5" id="KW-0812">Transmembrane</keyword>
<dbReference type="Pfam" id="PF00083">
    <property type="entry name" value="Sugar_tr"/>
    <property type="match status" value="1"/>
</dbReference>
<evidence type="ECO:0000256" key="3">
    <source>
        <dbReference type="ARBA" id="ARBA00022989"/>
    </source>
</evidence>
<evidence type="ECO:0008006" key="8">
    <source>
        <dbReference type="Google" id="ProtNLM"/>
    </source>
</evidence>
<evidence type="ECO:0000313" key="7">
    <source>
        <dbReference type="Proteomes" id="UP000694559"/>
    </source>
</evidence>
<feature type="transmembrane region" description="Helical" evidence="5">
    <location>
        <begin position="331"/>
        <end position="354"/>
    </location>
</feature>
<dbReference type="InterPro" id="IPR036259">
    <property type="entry name" value="MFS_trans_sf"/>
</dbReference>
<dbReference type="GO" id="GO:0022857">
    <property type="term" value="F:transmembrane transporter activity"/>
    <property type="evidence" value="ECO:0007669"/>
    <property type="project" value="InterPro"/>
</dbReference>
<keyword evidence="4 5" id="KW-0472">Membrane</keyword>
<organism evidence="6 7">
    <name type="scientific">Naja naja</name>
    <name type="common">Indian cobra</name>
    <dbReference type="NCBI Taxonomy" id="35670"/>
    <lineage>
        <taxon>Eukaryota</taxon>
        <taxon>Metazoa</taxon>
        <taxon>Chordata</taxon>
        <taxon>Craniata</taxon>
        <taxon>Vertebrata</taxon>
        <taxon>Euteleostomi</taxon>
        <taxon>Lepidosauria</taxon>
        <taxon>Squamata</taxon>
        <taxon>Bifurcata</taxon>
        <taxon>Unidentata</taxon>
        <taxon>Episquamata</taxon>
        <taxon>Toxicofera</taxon>
        <taxon>Serpentes</taxon>
        <taxon>Colubroidea</taxon>
        <taxon>Elapidae</taxon>
        <taxon>Elapinae</taxon>
        <taxon>Naja</taxon>
    </lineage>
</organism>
<protein>
    <recommendedName>
        <fullName evidence="8">Major facilitator superfamily (MFS) profile domain-containing protein</fullName>
    </recommendedName>
</protein>
<accession>A0A8C6XMU5</accession>
<feature type="transmembrane region" description="Helical" evidence="5">
    <location>
        <begin position="102"/>
        <end position="119"/>
    </location>
</feature>
<comment type="subcellular location">
    <subcellularLocation>
        <location evidence="1">Membrane</location>
        <topology evidence="1">Multi-pass membrane protein</topology>
    </subcellularLocation>
</comment>
<feature type="transmembrane region" description="Helical" evidence="5">
    <location>
        <begin position="182"/>
        <end position="204"/>
    </location>
</feature>
<dbReference type="GeneTree" id="ENSGT00940000154607"/>
<reference evidence="6" key="1">
    <citation type="submission" date="2025-08" db="UniProtKB">
        <authorList>
            <consortium name="Ensembl"/>
        </authorList>
    </citation>
    <scope>IDENTIFICATION</scope>
</reference>
<dbReference type="GO" id="GO:0016020">
    <property type="term" value="C:membrane"/>
    <property type="evidence" value="ECO:0007669"/>
    <property type="project" value="UniProtKB-SubCell"/>
</dbReference>
<proteinExistence type="predicted"/>
<feature type="transmembrane region" description="Helical" evidence="5">
    <location>
        <begin position="401"/>
        <end position="423"/>
    </location>
</feature>
<feature type="transmembrane region" description="Helical" evidence="5">
    <location>
        <begin position="297"/>
        <end position="319"/>
    </location>
</feature>
<evidence type="ECO:0000256" key="1">
    <source>
        <dbReference type="ARBA" id="ARBA00004141"/>
    </source>
</evidence>
<dbReference type="AlphaFoldDB" id="A0A8C6XMU5"/>